<dbReference type="PANTHER" id="PTHR33446">
    <property type="entry name" value="PROTEIN TONB-RELATED"/>
    <property type="match status" value="1"/>
</dbReference>
<accession>A0A418Q1R4</accession>
<proteinExistence type="inferred from homology"/>
<dbReference type="InterPro" id="IPR051045">
    <property type="entry name" value="TonB-dependent_transducer"/>
</dbReference>
<keyword evidence="9" id="KW-0472">Membrane</keyword>
<gene>
    <name evidence="12" type="ORF">D3M59_02980</name>
</gene>
<evidence type="ECO:0000256" key="10">
    <source>
        <dbReference type="SAM" id="SignalP"/>
    </source>
</evidence>
<dbReference type="Proteomes" id="UP000285023">
    <property type="component" value="Unassembled WGS sequence"/>
</dbReference>
<keyword evidence="8" id="KW-1133">Transmembrane helix</keyword>
<dbReference type="InterPro" id="IPR006260">
    <property type="entry name" value="TonB/TolA_C"/>
</dbReference>
<dbReference type="Pfam" id="PF03544">
    <property type="entry name" value="TonB_C"/>
    <property type="match status" value="1"/>
</dbReference>
<comment type="subcellular location">
    <subcellularLocation>
        <location evidence="1">Cell inner membrane</location>
        <topology evidence="1">Single-pass membrane protein</topology>
        <orientation evidence="1">Periplasmic side</orientation>
    </subcellularLocation>
</comment>
<feature type="domain" description="TonB C-terminal" evidence="11">
    <location>
        <begin position="50"/>
        <end position="143"/>
    </location>
</feature>
<feature type="chain" id="PRO_5019163780" evidence="10">
    <location>
        <begin position="36"/>
        <end position="143"/>
    </location>
</feature>
<comment type="similarity">
    <text evidence="2">Belongs to the TonB family.</text>
</comment>
<evidence type="ECO:0000256" key="4">
    <source>
        <dbReference type="ARBA" id="ARBA00022475"/>
    </source>
</evidence>
<evidence type="ECO:0000256" key="1">
    <source>
        <dbReference type="ARBA" id="ARBA00004383"/>
    </source>
</evidence>
<name>A0A418Q1R4_9SPHN</name>
<keyword evidence="4" id="KW-1003">Cell membrane</keyword>
<dbReference type="GO" id="GO:0098797">
    <property type="term" value="C:plasma membrane protein complex"/>
    <property type="evidence" value="ECO:0007669"/>
    <property type="project" value="TreeGrafter"/>
</dbReference>
<sequence length="143" mass="15622">MQKWRLYDQVAGKLAGGKGVILALAAIALSAPAPASPPATIKPARKKSIAIQPRIIEGYIEHRDYPPAALRRGAQGVTRIRFIIRPDGTALDCQVVQSSGHSDLDRRACWVVTTRTRFSPAIDVDGQPTETYAILPIRWLIAQ</sequence>
<keyword evidence="3" id="KW-0813">Transport</keyword>
<evidence type="ECO:0000256" key="8">
    <source>
        <dbReference type="ARBA" id="ARBA00022989"/>
    </source>
</evidence>
<dbReference type="GO" id="GO:0015031">
    <property type="term" value="P:protein transport"/>
    <property type="evidence" value="ECO:0007669"/>
    <property type="project" value="UniProtKB-KW"/>
</dbReference>
<keyword evidence="7" id="KW-0653">Protein transport</keyword>
<organism evidence="12 13">
    <name type="scientific">Sphingomonas edaphi</name>
    <dbReference type="NCBI Taxonomy" id="2315689"/>
    <lineage>
        <taxon>Bacteria</taxon>
        <taxon>Pseudomonadati</taxon>
        <taxon>Pseudomonadota</taxon>
        <taxon>Alphaproteobacteria</taxon>
        <taxon>Sphingomonadales</taxon>
        <taxon>Sphingomonadaceae</taxon>
        <taxon>Sphingomonas</taxon>
    </lineage>
</organism>
<reference evidence="12 13" key="1">
    <citation type="submission" date="2018-09" db="EMBL/GenBank/DDBJ databases">
        <title>Sphingomonas sp. DAC4.</title>
        <authorList>
            <person name="Seo T."/>
        </authorList>
    </citation>
    <scope>NUCLEOTIDE SEQUENCE [LARGE SCALE GENOMIC DNA]</scope>
    <source>
        <strain evidence="12 13">DAC4</strain>
    </source>
</reference>
<protein>
    <submittedName>
        <fullName evidence="12">Energy transducer TonB</fullName>
    </submittedName>
</protein>
<keyword evidence="5" id="KW-0997">Cell inner membrane</keyword>
<dbReference type="GO" id="GO:0055085">
    <property type="term" value="P:transmembrane transport"/>
    <property type="evidence" value="ECO:0007669"/>
    <property type="project" value="InterPro"/>
</dbReference>
<evidence type="ECO:0000313" key="13">
    <source>
        <dbReference type="Proteomes" id="UP000285023"/>
    </source>
</evidence>
<evidence type="ECO:0000256" key="3">
    <source>
        <dbReference type="ARBA" id="ARBA00022448"/>
    </source>
</evidence>
<evidence type="ECO:0000256" key="6">
    <source>
        <dbReference type="ARBA" id="ARBA00022692"/>
    </source>
</evidence>
<dbReference type="Gene3D" id="3.30.1150.10">
    <property type="match status" value="1"/>
</dbReference>
<keyword evidence="6" id="KW-0812">Transmembrane</keyword>
<evidence type="ECO:0000256" key="2">
    <source>
        <dbReference type="ARBA" id="ARBA00006555"/>
    </source>
</evidence>
<evidence type="ECO:0000256" key="7">
    <source>
        <dbReference type="ARBA" id="ARBA00022927"/>
    </source>
</evidence>
<keyword evidence="13" id="KW-1185">Reference proteome</keyword>
<feature type="signal peptide" evidence="10">
    <location>
        <begin position="1"/>
        <end position="35"/>
    </location>
</feature>
<dbReference type="SUPFAM" id="SSF74653">
    <property type="entry name" value="TolA/TonB C-terminal domain"/>
    <property type="match status" value="1"/>
</dbReference>
<dbReference type="PROSITE" id="PS52015">
    <property type="entry name" value="TONB_CTD"/>
    <property type="match status" value="1"/>
</dbReference>
<dbReference type="InterPro" id="IPR037682">
    <property type="entry name" value="TonB_C"/>
</dbReference>
<evidence type="ECO:0000256" key="5">
    <source>
        <dbReference type="ARBA" id="ARBA00022519"/>
    </source>
</evidence>
<dbReference type="PANTHER" id="PTHR33446:SF2">
    <property type="entry name" value="PROTEIN TONB"/>
    <property type="match status" value="1"/>
</dbReference>
<evidence type="ECO:0000259" key="11">
    <source>
        <dbReference type="PROSITE" id="PS52015"/>
    </source>
</evidence>
<evidence type="ECO:0000313" key="12">
    <source>
        <dbReference type="EMBL" id="RIX31972.1"/>
    </source>
</evidence>
<dbReference type="EMBL" id="QXTF01000001">
    <property type="protein sequence ID" value="RIX31972.1"/>
    <property type="molecule type" value="Genomic_DNA"/>
</dbReference>
<keyword evidence="10" id="KW-0732">Signal</keyword>
<dbReference type="AlphaFoldDB" id="A0A418Q1R4"/>
<comment type="caution">
    <text evidence="12">The sequence shown here is derived from an EMBL/GenBank/DDBJ whole genome shotgun (WGS) entry which is preliminary data.</text>
</comment>
<dbReference type="NCBIfam" id="TIGR01352">
    <property type="entry name" value="tonB_Cterm"/>
    <property type="match status" value="1"/>
</dbReference>
<dbReference type="GO" id="GO:0031992">
    <property type="term" value="F:energy transducer activity"/>
    <property type="evidence" value="ECO:0007669"/>
    <property type="project" value="TreeGrafter"/>
</dbReference>
<evidence type="ECO:0000256" key="9">
    <source>
        <dbReference type="ARBA" id="ARBA00023136"/>
    </source>
</evidence>